<sequence length="375" mass="41551">MGKMGKVTLGMPGPWAEDDHEAADHYTTKVGGVPDWATPDINPDLLKCSSCGGRFYFVAQVYAPISSSNVEVEERTLYVLGCPVPKCANQSDGWRVLRVQKYRSGHQSSDSRQEEKLPAECSTSTSSVNNWWETDVWMQGSGKQSEGGDDDVDLKALSQAILEAASQASCAKKQNESIMCSAVAAKDCEMKSKVKDSSIAVLPCFYIYNEEERSLHGAIEKQYSSLSIKDDQNLPADSADDENWEAESYEYDKALGADRSYLKFKKRMDVYPEQCIRYSLGGKPLLAANDVGEPGNCGLCGAQRHFEMQLMPPLLYYLQQAANGQTTYSPQDWSWLTLIIYTCSKNCFDGSVKGKSGDSCWTVFEEYISIQNEGV</sequence>
<proteinExistence type="predicted"/>
<keyword evidence="3" id="KW-1185">Reference proteome</keyword>
<evidence type="ECO:0000313" key="3">
    <source>
        <dbReference type="Proteomes" id="UP000652761"/>
    </source>
</evidence>
<evidence type="ECO:0000259" key="1">
    <source>
        <dbReference type="Pfam" id="PF04194"/>
    </source>
</evidence>
<evidence type="ECO:0000313" key="2">
    <source>
        <dbReference type="EMBL" id="MQL80142.1"/>
    </source>
</evidence>
<protein>
    <recommendedName>
        <fullName evidence="1">Programmed cell death protein 2 C-terminal domain-containing protein</fullName>
    </recommendedName>
</protein>
<gene>
    <name evidence="2" type="ORF">Taro_012580</name>
</gene>
<feature type="domain" description="Programmed cell death protein 2 C-terminal" evidence="1">
    <location>
        <begin position="258"/>
        <end position="371"/>
    </location>
</feature>
<comment type="caution">
    <text evidence="2">The sequence shown here is derived from an EMBL/GenBank/DDBJ whole genome shotgun (WGS) entry which is preliminary data.</text>
</comment>
<dbReference type="Pfam" id="PF04194">
    <property type="entry name" value="PDCD2_C"/>
    <property type="match status" value="1"/>
</dbReference>
<dbReference type="PANTHER" id="PTHR47762">
    <property type="entry name" value="OSJNBB0079B02.4 PROTEIN"/>
    <property type="match status" value="1"/>
</dbReference>
<dbReference type="EMBL" id="NMUH01000491">
    <property type="protein sequence ID" value="MQL80142.1"/>
    <property type="molecule type" value="Genomic_DNA"/>
</dbReference>
<accession>A0A843U4C5</accession>
<reference evidence="2" key="1">
    <citation type="submission" date="2017-07" db="EMBL/GenBank/DDBJ databases">
        <title>Taro Niue Genome Assembly and Annotation.</title>
        <authorList>
            <person name="Atibalentja N."/>
            <person name="Keating K."/>
            <person name="Fields C.J."/>
        </authorList>
    </citation>
    <scope>NUCLEOTIDE SEQUENCE</scope>
    <source>
        <strain evidence="2">Niue_2</strain>
        <tissue evidence="2">Leaf</tissue>
    </source>
</reference>
<name>A0A843U4C5_COLES</name>
<dbReference type="Proteomes" id="UP000652761">
    <property type="component" value="Unassembled WGS sequence"/>
</dbReference>
<organism evidence="2 3">
    <name type="scientific">Colocasia esculenta</name>
    <name type="common">Wild taro</name>
    <name type="synonym">Arum esculentum</name>
    <dbReference type="NCBI Taxonomy" id="4460"/>
    <lineage>
        <taxon>Eukaryota</taxon>
        <taxon>Viridiplantae</taxon>
        <taxon>Streptophyta</taxon>
        <taxon>Embryophyta</taxon>
        <taxon>Tracheophyta</taxon>
        <taxon>Spermatophyta</taxon>
        <taxon>Magnoliopsida</taxon>
        <taxon>Liliopsida</taxon>
        <taxon>Araceae</taxon>
        <taxon>Aroideae</taxon>
        <taxon>Colocasieae</taxon>
        <taxon>Colocasia</taxon>
    </lineage>
</organism>
<dbReference type="InterPro" id="IPR007320">
    <property type="entry name" value="PDCD2_C"/>
</dbReference>
<dbReference type="GO" id="GO:0005737">
    <property type="term" value="C:cytoplasm"/>
    <property type="evidence" value="ECO:0007669"/>
    <property type="project" value="InterPro"/>
</dbReference>
<dbReference type="AlphaFoldDB" id="A0A843U4C5"/>
<dbReference type="OrthoDB" id="366284at2759"/>
<dbReference type="PANTHER" id="PTHR47762:SF2">
    <property type="entry name" value="OS04G0640800 PROTEIN"/>
    <property type="match status" value="1"/>
</dbReference>